<dbReference type="InterPro" id="IPR036866">
    <property type="entry name" value="RibonucZ/Hydroxyglut_hydro"/>
</dbReference>
<organism evidence="1">
    <name type="scientific">viral metagenome</name>
    <dbReference type="NCBI Taxonomy" id="1070528"/>
    <lineage>
        <taxon>unclassified sequences</taxon>
        <taxon>metagenomes</taxon>
        <taxon>organismal metagenomes</taxon>
    </lineage>
</organism>
<reference evidence="1" key="1">
    <citation type="journal article" date="2020" name="Nature">
        <title>Giant virus diversity and host interactions through global metagenomics.</title>
        <authorList>
            <person name="Schulz F."/>
            <person name="Roux S."/>
            <person name="Paez-Espino D."/>
            <person name="Jungbluth S."/>
            <person name="Walsh D.A."/>
            <person name="Denef V.J."/>
            <person name="McMahon K.D."/>
            <person name="Konstantinidis K.T."/>
            <person name="Eloe-Fadrosh E.A."/>
            <person name="Kyrpides N.C."/>
            <person name="Woyke T."/>
        </authorList>
    </citation>
    <scope>NUCLEOTIDE SEQUENCE</scope>
    <source>
        <strain evidence="1">GVMAG-M-3300023179-27</strain>
    </source>
</reference>
<dbReference type="AlphaFoldDB" id="A0A6C0E9H9"/>
<evidence type="ECO:0000313" key="1">
    <source>
        <dbReference type="EMBL" id="QHT25764.1"/>
    </source>
</evidence>
<dbReference type="EMBL" id="MN739774">
    <property type="protein sequence ID" value="QHT25764.1"/>
    <property type="molecule type" value="Genomic_DNA"/>
</dbReference>
<evidence type="ECO:0008006" key="2">
    <source>
        <dbReference type="Google" id="ProtNLM"/>
    </source>
</evidence>
<dbReference type="SUPFAM" id="SSF56281">
    <property type="entry name" value="Metallo-hydrolase/oxidoreductase"/>
    <property type="match status" value="1"/>
</dbReference>
<name>A0A6C0E9H9_9ZZZZ</name>
<dbReference type="PANTHER" id="PTHR46504">
    <property type="entry name" value="TRNASE Z TRZ1"/>
    <property type="match status" value="1"/>
</dbReference>
<dbReference type="PANTHER" id="PTHR46504:SF2">
    <property type="entry name" value="TRNASE Z TRZ1"/>
    <property type="match status" value="1"/>
</dbReference>
<protein>
    <recommendedName>
        <fullName evidence="2">Metallo-beta-lactamase domain-containing protein</fullName>
    </recommendedName>
</protein>
<sequence length="281" mass="32371">MNPVMWSNVAKTNIVGTTYTLTGCSVAARNTCLYIKELNIMIDAGMSSDFQVDSIFITHCHGDHTFDLPRLIITASDKKPTIYVPSPSKDSITTFVKTALVMSTTQTDPRIIENIKIVPMNIVDKLDMTIKNDKWQIETFKCHHSVPSIGYGFTQFRNRLKEEYQGMDKEKLNELAKQKVQLSELKPFPLFCVLGDTTHKVFNDLGIFKYKTIIVECTFLLETEKTKAKKDKHMHWDNLEPIIISHPDNHFILIHFSQKYTKKDIKDFFETKTIPNITLFI</sequence>
<dbReference type="Gene3D" id="3.60.15.10">
    <property type="entry name" value="Ribonuclease Z/Hydroxyacylglutathione hydrolase-like"/>
    <property type="match status" value="1"/>
</dbReference>
<accession>A0A6C0E9H9</accession>
<proteinExistence type="predicted"/>